<comment type="similarity">
    <text evidence="10">Belongs to the 'phage' integrase family. XerC subfamily.</text>
</comment>
<dbReference type="InterPro" id="IPR044068">
    <property type="entry name" value="CB"/>
</dbReference>
<dbReference type="InterPro" id="IPR004107">
    <property type="entry name" value="Integrase_SAM-like_N"/>
</dbReference>
<dbReference type="Gene3D" id="1.10.150.130">
    <property type="match status" value="1"/>
</dbReference>
<feature type="domain" description="Core-binding (CB)" evidence="12">
    <location>
        <begin position="1"/>
        <end position="85"/>
    </location>
</feature>
<comment type="subcellular location">
    <subcellularLocation>
        <location evidence="1 10">Cytoplasm</location>
    </subcellularLocation>
</comment>
<feature type="active site" evidence="10">
    <location>
        <position position="146"/>
    </location>
</feature>
<dbReference type="Pfam" id="PF02899">
    <property type="entry name" value="Phage_int_SAM_1"/>
    <property type="match status" value="1"/>
</dbReference>
<dbReference type="InterPro" id="IPR010998">
    <property type="entry name" value="Integrase_recombinase_N"/>
</dbReference>
<dbReference type="HAMAP" id="MF_01808">
    <property type="entry name" value="Recomb_XerC_XerD"/>
    <property type="match status" value="1"/>
</dbReference>
<keyword evidence="6 10" id="KW-0229">DNA integration</keyword>
<dbReference type="PROSITE" id="PS51900">
    <property type="entry name" value="CB"/>
    <property type="match status" value="1"/>
</dbReference>
<dbReference type="GO" id="GO:0003677">
    <property type="term" value="F:DNA binding"/>
    <property type="evidence" value="ECO:0007669"/>
    <property type="project" value="UniProtKB-UniRule"/>
</dbReference>
<dbReference type="GO" id="GO:0005737">
    <property type="term" value="C:cytoplasm"/>
    <property type="evidence" value="ECO:0007669"/>
    <property type="project" value="UniProtKB-SubCell"/>
</dbReference>
<evidence type="ECO:0000256" key="2">
    <source>
        <dbReference type="ARBA" id="ARBA00010450"/>
    </source>
</evidence>
<keyword evidence="9 10" id="KW-0131">Cell cycle</keyword>
<dbReference type="PANTHER" id="PTHR30349">
    <property type="entry name" value="PHAGE INTEGRASE-RELATED"/>
    <property type="match status" value="1"/>
</dbReference>
<evidence type="ECO:0000256" key="6">
    <source>
        <dbReference type="ARBA" id="ARBA00022908"/>
    </source>
</evidence>
<dbReference type="AlphaFoldDB" id="A0A0D5NPZ8"/>
<dbReference type="NCBIfam" id="TIGR02225">
    <property type="entry name" value="recomb_XerD"/>
    <property type="match status" value="1"/>
</dbReference>
<dbReference type="GO" id="GO:0007059">
    <property type="term" value="P:chromosome segregation"/>
    <property type="evidence" value="ECO:0007669"/>
    <property type="project" value="UniProtKB-UniRule"/>
</dbReference>
<dbReference type="SUPFAM" id="SSF56349">
    <property type="entry name" value="DNA breaking-rejoining enzymes"/>
    <property type="match status" value="1"/>
</dbReference>
<dbReference type="EMBL" id="CP011058">
    <property type="protein sequence ID" value="AJY77230.1"/>
    <property type="molecule type" value="Genomic_DNA"/>
</dbReference>
<dbReference type="Proteomes" id="UP000032633">
    <property type="component" value="Chromosome"/>
</dbReference>
<comment type="subunit">
    <text evidence="10">Forms a cyclic heterotetrameric complex composed of two molecules of XerC and two molecules of XerD.</text>
</comment>
<dbReference type="GO" id="GO:0051301">
    <property type="term" value="P:cell division"/>
    <property type="evidence" value="ECO:0007669"/>
    <property type="project" value="UniProtKB-KW"/>
</dbReference>
<evidence type="ECO:0000256" key="10">
    <source>
        <dbReference type="HAMAP-Rule" id="MF_01808"/>
    </source>
</evidence>
<dbReference type="Pfam" id="PF00589">
    <property type="entry name" value="Phage_integrase"/>
    <property type="match status" value="1"/>
</dbReference>
<reference evidence="14" key="2">
    <citation type="submission" date="2015-03" db="EMBL/GenBank/DDBJ databases">
        <title>Genome sequence of Paenibacillus beijingensis strain DSM 24997T.</title>
        <authorList>
            <person name="Kwak Y."/>
            <person name="Shin J.-H."/>
        </authorList>
    </citation>
    <scope>NUCLEOTIDE SEQUENCE [LARGE SCALE GENOMIC DNA]</scope>
    <source>
        <strain evidence="14">DSM 24997</strain>
    </source>
</reference>
<evidence type="ECO:0000313" key="13">
    <source>
        <dbReference type="EMBL" id="AJY77230.1"/>
    </source>
</evidence>
<evidence type="ECO:0000259" key="12">
    <source>
        <dbReference type="PROSITE" id="PS51900"/>
    </source>
</evidence>
<dbReference type="RefSeq" id="WP_045672655.1">
    <property type="nucleotide sequence ID" value="NZ_CP011058.1"/>
</dbReference>
<feature type="active site" evidence="10">
    <location>
        <position position="276"/>
    </location>
</feature>
<comment type="caution">
    <text evidence="10">Lacks conserved residue(s) required for the propagation of feature annotation.</text>
</comment>
<dbReference type="CDD" id="cd00798">
    <property type="entry name" value="INT_XerDC_C"/>
    <property type="match status" value="1"/>
</dbReference>
<dbReference type="GO" id="GO:0006313">
    <property type="term" value="P:DNA transposition"/>
    <property type="evidence" value="ECO:0007669"/>
    <property type="project" value="UniProtKB-UniRule"/>
</dbReference>
<keyword evidence="7 10" id="KW-0238">DNA-binding</keyword>
<keyword evidence="4 10" id="KW-0132">Cell division</keyword>
<gene>
    <name evidence="10" type="primary">xerC</name>
    <name evidence="13" type="ORF">VN24_25105</name>
</gene>
<proteinExistence type="inferred from homology"/>
<feature type="active site" evidence="10">
    <location>
        <position position="253"/>
    </location>
</feature>
<comment type="function">
    <text evidence="10">Site-specific tyrosine recombinase, which acts by catalyzing the cutting and rejoining of the recombining DNA molecules. The XerC-XerD complex is essential to convert dimers of the bacterial chromosome into monomers to permit their segregation at cell division. It also contributes to the segregational stability of plasmids.</text>
</comment>
<dbReference type="InterPro" id="IPR013762">
    <property type="entry name" value="Integrase-like_cat_sf"/>
</dbReference>
<evidence type="ECO:0000256" key="1">
    <source>
        <dbReference type="ARBA" id="ARBA00004496"/>
    </source>
</evidence>
<evidence type="ECO:0000256" key="3">
    <source>
        <dbReference type="ARBA" id="ARBA00022490"/>
    </source>
</evidence>
<feature type="domain" description="Tyr recombinase" evidence="11">
    <location>
        <begin position="106"/>
        <end position="298"/>
    </location>
</feature>
<evidence type="ECO:0000256" key="7">
    <source>
        <dbReference type="ARBA" id="ARBA00023125"/>
    </source>
</evidence>
<dbReference type="InterPro" id="IPR023009">
    <property type="entry name" value="Tyrosine_recombinase_XerC/XerD"/>
</dbReference>
<keyword evidence="14" id="KW-1185">Reference proteome</keyword>
<name>A0A0D5NPZ8_9BACL</name>
<sequence>MDVNLQSYLSFLAEEKNVSGSTLDAYRRDLTSLLSFFREQGVEDLAAVNKHHLLRYMAQLRSKGRKGSTLSRRTVSIRSFFRYLIREGIVDKDPSVYVESPKLEPKPPKVLSQEEAEVLMNAPRAETPAGLRDKAMLELLYATGIRVTELVSLDMEHLDLALGYIRCTAPGSKERIVPVGKIAADAVTAYIERGRNSLLAAGSDKQSDADRRALFLNHSGTRLSRQGFWKMVKNYAREAGIRDGEHITPHTLRHSFAAHLIGNGADLRAVQEMMGHADIATTQLYVSVARPRVKEVYDRTHPRSGKN</sequence>
<dbReference type="PROSITE" id="PS51898">
    <property type="entry name" value="TYR_RECOMBINASE"/>
    <property type="match status" value="1"/>
</dbReference>
<dbReference type="PANTHER" id="PTHR30349:SF81">
    <property type="entry name" value="TYROSINE RECOMBINASE XERC"/>
    <property type="match status" value="1"/>
</dbReference>
<dbReference type="GO" id="GO:0009037">
    <property type="term" value="F:tyrosine-based site-specific recombinase activity"/>
    <property type="evidence" value="ECO:0007669"/>
    <property type="project" value="UniProtKB-UniRule"/>
</dbReference>
<comment type="similarity">
    <text evidence="2">Belongs to the 'phage' integrase family. XerD subfamily.</text>
</comment>
<feature type="active site" description="O-(3'-phospho-DNA)-tyrosine intermediate" evidence="10">
    <location>
        <position position="285"/>
    </location>
</feature>
<dbReference type="InterPro" id="IPR011010">
    <property type="entry name" value="DNA_brk_join_enz"/>
</dbReference>
<evidence type="ECO:0000259" key="11">
    <source>
        <dbReference type="PROSITE" id="PS51898"/>
    </source>
</evidence>
<organism evidence="13 14">
    <name type="scientific">Paenibacillus beijingensis</name>
    <dbReference type="NCBI Taxonomy" id="1126833"/>
    <lineage>
        <taxon>Bacteria</taxon>
        <taxon>Bacillati</taxon>
        <taxon>Bacillota</taxon>
        <taxon>Bacilli</taxon>
        <taxon>Bacillales</taxon>
        <taxon>Paenibacillaceae</taxon>
        <taxon>Paenibacillus</taxon>
    </lineage>
</organism>
<dbReference type="InterPro" id="IPR011932">
    <property type="entry name" value="Recomb_XerD"/>
</dbReference>
<dbReference type="OrthoDB" id="9801717at2"/>
<keyword evidence="3 10" id="KW-0963">Cytoplasm</keyword>
<evidence type="ECO:0000256" key="5">
    <source>
        <dbReference type="ARBA" id="ARBA00022829"/>
    </source>
</evidence>
<evidence type="ECO:0000256" key="4">
    <source>
        <dbReference type="ARBA" id="ARBA00022618"/>
    </source>
</evidence>
<reference evidence="13 14" key="1">
    <citation type="journal article" date="2015" name="J. Biotechnol.">
        <title>Complete genome sequence of Paenibacillus beijingensis 7188(T) (=DSM 24997(T)), a novel rhizobacterium from jujube garden soil.</title>
        <authorList>
            <person name="Kwak Y."/>
            <person name="Shin J.H."/>
        </authorList>
    </citation>
    <scope>NUCLEOTIDE SEQUENCE [LARGE SCALE GENOMIC DNA]</scope>
    <source>
        <strain evidence="13 14">DSM 24997</strain>
    </source>
</reference>
<evidence type="ECO:0000256" key="8">
    <source>
        <dbReference type="ARBA" id="ARBA00023172"/>
    </source>
</evidence>
<evidence type="ECO:0000256" key="9">
    <source>
        <dbReference type="ARBA" id="ARBA00023306"/>
    </source>
</evidence>
<evidence type="ECO:0000313" key="14">
    <source>
        <dbReference type="Proteomes" id="UP000032633"/>
    </source>
</evidence>
<protein>
    <recommendedName>
        <fullName evidence="10">Tyrosine recombinase XerC</fullName>
    </recommendedName>
</protein>
<keyword evidence="5 10" id="KW-0159">Chromosome partition</keyword>
<dbReference type="STRING" id="1126833.VN24_25105"/>
<dbReference type="Gene3D" id="1.10.443.10">
    <property type="entry name" value="Intergrase catalytic core"/>
    <property type="match status" value="1"/>
</dbReference>
<dbReference type="HOGENOM" id="CLU_027562_9_6_9"/>
<dbReference type="NCBIfam" id="NF001399">
    <property type="entry name" value="PRK00283.1"/>
    <property type="match status" value="1"/>
</dbReference>
<dbReference type="PATRIC" id="fig|1126833.4.peg.5517"/>
<accession>A0A0D5NPZ8</accession>
<dbReference type="KEGG" id="pbj:VN24_25105"/>
<dbReference type="InterPro" id="IPR050090">
    <property type="entry name" value="Tyrosine_recombinase_XerCD"/>
</dbReference>
<keyword evidence="8 10" id="KW-0233">DNA recombination</keyword>
<feature type="active site" evidence="10">
    <location>
        <position position="250"/>
    </location>
</feature>
<dbReference type="InterPro" id="IPR002104">
    <property type="entry name" value="Integrase_catalytic"/>
</dbReference>